<dbReference type="GO" id="GO:0000493">
    <property type="term" value="P:box H/ACA snoRNP assembly"/>
    <property type="evidence" value="ECO:0007669"/>
    <property type="project" value="InterPro"/>
</dbReference>
<feature type="compositionally biased region" description="Basic residues" evidence="10">
    <location>
        <begin position="422"/>
        <end position="434"/>
    </location>
</feature>
<evidence type="ECO:0000256" key="6">
    <source>
        <dbReference type="ARBA" id="ARBA00022553"/>
    </source>
</evidence>
<feature type="region of interest" description="Disordered" evidence="10">
    <location>
        <begin position="254"/>
        <end position="285"/>
    </location>
</feature>
<evidence type="ECO:0000256" key="1">
    <source>
        <dbReference type="ARBA" id="ARBA00004123"/>
    </source>
</evidence>
<dbReference type="FunFam" id="2.40.10.230:FF:000002">
    <property type="entry name" value="H/ACA ribonucleoprotein complex non-core subunit NAF1"/>
    <property type="match status" value="1"/>
</dbReference>
<feature type="compositionally biased region" description="Basic and acidic residues" evidence="10">
    <location>
        <begin position="175"/>
        <end position="186"/>
    </location>
</feature>
<dbReference type="PANTHER" id="PTHR31633:SF1">
    <property type="entry name" value="H_ACA RIBONUCLEOPROTEIN COMPLEX NON-CORE SUBUNIT NAF1"/>
    <property type="match status" value="1"/>
</dbReference>
<proteinExistence type="inferred from homology"/>
<evidence type="ECO:0000256" key="10">
    <source>
        <dbReference type="SAM" id="MobiDB-lite"/>
    </source>
</evidence>
<protein>
    <recommendedName>
        <fullName evidence="3">H/ACA ribonucleoprotein complex non-core subunit NAF1</fullName>
    </recommendedName>
    <alternativeName>
        <fullName evidence="9">Nuclear assembly factor 1</fullName>
    </alternativeName>
</protein>
<keyword evidence="6" id="KW-0597">Phosphoprotein</keyword>
<dbReference type="InterPro" id="IPR038664">
    <property type="entry name" value="Gar1/Naf1_Cbf5-bd_sf"/>
</dbReference>
<dbReference type="GO" id="GO:0001522">
    <property type="term" value="P:pseudouridine synthesis"/>
    <property type="evidence" value="ECO:0007669"/>
    <property type="project" value="InterPro"/>
</dbReference>
<dbReference type="GO" id="GO:0005634">
    <property type="term" value="C:nucleus"/>
    <property type="evidence" value="ECO:0007669"/>
    <property type="project" value="UniProtKB-SubCell"/>
</dbReference>
<evidence type="ECO:0000256" key="4">
    <source>
        <dbReference type="ARBA" id="ARBA00022517"/>
    </source>
</evidence>
<dbReference type="GO" id="GO:0005732">
    <property type="term" value="C:sno(s)RNA-containing ribonucleoprotein complex"/>
    <property type="evidence" value="ECO:0007669"/>
    <property type="project" value="InterPro"/>
</dbReference>
<keyword evidence="8" id="KW-0539">Nucleus</keyword>
<evidence type="ECO:0000313" key="11">
    <source>
        <dbReference type="EMBL" id="PGG97588.1"/>
    </source>
</evidence>
<feature type="compositionally biased region" description="Pro residues" evidence="10">
    <location>
        <begin position="603"/>
        <end position="615"/>
    </location>
</feature>
<dbReference type="InterPro" id="IPR009000">
    <property type="entry name" value="Transl_B-barrel_sf"/>
</dbReference>
<feature type="compositionally biased region" description="Low complexity" evidence="10">
    <location>
        <begin position="214"/>
        <end position="225"/>
    </location>
</feature>
<feature type="compositionally biased region" description="Pro residues" evidence="10">
    <location>
        <begin position="577"/>
        <end position="586"/>
    </location>
</feature>
<dbReference type="Gene3D" id="2.40.10.230">
    <property type="entry name" value="Probable tRNA pseudouridine synthase domain"/>
    <property type="match status" value="1"/>
</dbReference>
<feature type="compositionally biased region" description="Basic and acidic residues" evidence="10">
    <location>
        <begin position="274"/>
        <end position="283"/>
    </location>
</feature>
<dbReference type="GO" id="GO:0003723">
    <property type="term" value="F:RNA binding"/>
    <property type="evidence" value="ECO:0007669"/>
    <property type="project" value="UniProtKB-KW"/>
</dbReference>
<keyword evidence="7" id="KW-0694">RNA-binding</keyword>
<feature type="compositionally biased region" description="Basic and acidic residues" evidence="10">
    <location>
        <begin position="14"/>
        <end position="24"/>
    </location>
</feature>
<sequence length="689" mass="75568">MADTRQTDQLTPSDIKDPPAKRPCLEAASNGVELGGETPGDDGSDFYNTPLNAGAPIYTAQNVAAEESVPPTPPKPAPAIPGLSFVNQNNTAAGSQGVGAPSHDNDTQATSFADKPIKQDTLQKPDEQAPVTGDVEMGDTKPDAQRHEKEQDQKHTTAMEQLKIDHTSTVPENENESKPAEQKEESGELPGNANHTEGAEIGPDNSENPEWEVDSSPYESSFSDSSSDDSSDDDSEGDYDLLDPEEQARILMAAEGGSDDEGDGKYKGAQPRTANEKPDEIVPKPDVTVTPDMKVEMLGNVEAIVENVVLVKANISGEYQVLESGSVLCLADLSVIGAVSETLGRVEQPLYTVRFPNEDAVKEAKLEKGTPVFYVTEHSTFVFTQPLKGLKGSDASNFHDEEVGDEEIEFSDDEAEAEYKRQLKQKRQQKKDGRRGRDLPGPSGLRNTEINYDDVTAEDGYTPLSRPKNLHEMMGHAEAPLEESQPRKPFAERGAWGGGRGRGRGRGNDRGGRGRGRGGSYQKHGDDRHQPAPQQQQQQQQESHQHAYPPRSAEFRPPQNLYEPQNPYQQQQQAPPYNLPLYPPYQYPQSPMYNANQPFFPSVSPPVQQPFPFQPPNQTQSPYPPPGSHINPAFFRNLQQQQQPPQQTQPHQQPQQQPPQPPTTQSSAETFAAAQAQLDLLRRLSRGGS</sequence>
<dbReference type="PANTHER" id="PTHR31633">
    <property type="entry name" value="H/ACA RIBONUCLEOPROTEIN COMPLEX NON-CORE SUBUNIT NAF1"/>
    <property type="match status" value="1"/>
</dbReference>
<evidence type="ECO:0000256" key="7">
    <source>
        <dbReference type="ARBA" id="ARBA00022884"/>
    </source>
</evidence>
<reference evidence="11" key="1">
    <citation type="submission" date="2017-10" db="EMBL/GenBank/DDBJ databases">
        <title>Comparative genomics in systemic dimorphic fungi from Ajellomycetaceae.</title>
        <authorList>
            <person name="Munoz J.F."/>
            <person name="Mcewen J.G."/>
            <person name="Clay O.K."/>
            <person name="Cuomo C.A."/>
        </authorList>
    </citation>
    <scope>NUCLEOTIDE SEQUENCE [LARGE SCALE GENOMIC DNA]</scope>
    <source>
        <strain evidence="11">UAMH5409</strain>
    </source>
</reference>
<evidence type="ECO:0000256" key="3">
    <source>
        <dbReference type="ARBA" id="ARBA00021438"/>
    </source>
</evidence>
<keyword evidence="12" id="KW-1185">Reference proteome</keyword>
<feature type="compositionally biased region" description="Polar residues" evidence="10">
    <location>
        <begin position="85"/>
        <end position="94"/>
    </location>
</feature>
<dbReference type="SUPFAM" id="SSF50447">
    <property type="entry name" value="Translation proteins"/>
    <property type="match status" value="1"/>
</dbReference>
<dbReference type="GO" id="GO:0006364">
    <property type="term" value="P:rRNA processing"/>
    <property type="evidence" value="ECO:0007669"/>
    <property type="project" value="UniProtKB-KW"/>
</dbReference>
<feature type="compositionally biased region" description="Low complexity" evidence="10">
    <location>
        <begin position="557"/>
        <end position="576"/>
    </location>
</feature>
<evidence type="ECO:0000256" key="9">
    <source>
        <dbReference type="ARBA" id="ARBA00076743"/>
    </source>
</evidence>
<evidence type="ECO:0000313" key="12">
    <source>
        <dbReference type="Proteomes" id="UP000223968"/>
    </source>
</evidence>
<comment type="caution">
    <text evidence="11">The sequence shown here is derived from an EMBL/GenBank/DDBJ whole genome shotgun (WGS) entry which is preliminary data.</text>
</comment>
<feature type="region of interest" description="Disordered" evidence="10">
    <location>
        <begin position="404"/>
        <end position="670"/>
    </location>
</feature>
<keyword evidence="4" id="KW-0690">Ribosome biogenesis</keyword>
<organism evidence="11 12">
    <name type="scientific">Helicocarpus griseus UAMH5409</name>
    <dbReference type="NCBI Taxonomy" id="1447875"/>
    <lineage>
        <taxon>Eukaryota</taxon>
        <taxon>Fungi</taxon>
        <taxon>Dikarya</taxon>
        <taxon>Ascomycota</taxon>
        <taxon>Pezizomycotina</taxon>
        <taxon>Eurotiomycetes</taxon>
        <taxon>Eurotiomycetidae</taxon>
        <taxon>Onygenales</taxon>
        <taxon>Ajellomycetaceae</taxon>
        <taxon>Helicocarpus</taxon>
    </lineage>
</organism>
<gene>
    <name evidence="11" type="ORF">AJ79_09151</name>
</gene>
<feature type="compositionally biased region" description="Low complexity" evidence="10">
    <location>
        <begin position="639"/>
        <end position="655"/>
    </location>
</feature>
<dbReference type="Pfam" id="PF04410">
    <property type="entry name" value="Gar1"/>
    <property type="match status" value="1"/>
</dbReference>
<feature type="region of interest" description="Disordered" evidence="10">
    <location>
        <begin position="1"/>
        <end position="242"/>
    </location>
</feature>
<dbReference type="EMBL" id="PDNB01000244">
    <property type="protein sequence ID" value="PGG97588.1"/>
    <property type="molecule type" value="Genomic_DNA"/>
</dbReference>
<dbReference type="InterPro" id="IPR040309">
    <property type="entry name" value="Naf1"/>
</dbReference>
<feature type="compositionally biased region" description="Pro residues" evidence="10">
    <location>
        <begin position="70"/>
        <end position="79"/>
    </location>
</feature>
<comment type="similarity">
    <text evidence="2">Belongs to the NAF1 family.</text>
</comment>
<accession>A0A2B7WM22</accession>
<name>A0A2B7WM22_9EURO</name>
<dbReference type="AlphaFoldDB" id="A0A2B7WM22"/>
<evidence type="ECO:0000256" key="8">
    <source>
        <dbReference type="ARBA" id="ARBA00023242"/>
    </source>
</evidence>
<evidence type="ECO:0000256" key="2">
    <source>
        <dbReference type="ARBA" id="ARBA00009801"/>
    </source>
</evidence>
<feature type="compositionally biased region" description="Basic and acidic residues" evidence="10">
    <location>
        <begin position="138"/>
        <end position="166"/>
    </location>
</feature>
<feature type="compositionally biased region" description="Acidic residues" evidence="10">
    <location>
        <begin position="404"/>
        <end position="416"/>
    </location>
</feature>
<feature type="compositionally biased region" description="Basic and acidic residues" evidence="10">
    <location>
        <begin position="115"/>
        <end position="127"/>
    </location>
</feature>
<dbReference type="STRING" id="1447875.A0A2B7WM22"/>
<dbReference type="Proteomes" id="UP000223968">
    <property type="component" value="Unassembled WGS sequence"/>
</dbReference>
<feature type="compositionally biased region" description="Acidic residues" evidence="10">
    <location>
        <begin position="226"/>
        <end position="242"/>
    </location>
</feature>
<comment type="subcellular location">
    <subcellularLocation>
        <location evidence="1">Nucleus</location>
    </subcellularLocation>
</comment>
<dbReference type="InterPro" id="IPR007504">
    <property type="entry name" value="H/ACA_rnp_Gar1/Naf1"/>
</dbReference>
<keyword evidence="5" id="KW-0698">rRNA processing</keyword>
<evidence type="ECO:0000256" key="5">
    <source>
        <dbReference type="ARBA" id="ARBA00022552"/>
    </source>
</evidence>
<dbReference type="OrthoDB" id="21550at2759"/>